<keyword evidence="2" id="KW-0812">Transmembrane</keyword>
<accession>A0A0M9VML2</accession>
<dbReference type="PANTHER" id="PTHR31806">
    <property type="entry name" value="PURINE-CYTOSINE PERMEASE FCY2-RELATED"/>
    <property type="match status" value="1"/>
</dbReference>
<keyword evidence="2" id="KW-1133">Transmembrane helix</keyword>
<keyword evidence="1" id="KW-0813">Transport</keyword>
<dbReference type="GO" id="GO:0022857">
    <property type="term" value="F:transmembrane transporter activity"/>
    <property type="evidence" value="ECO:0007669"/>
    <property type="project" value="InterPro"/>
</dbReference>
<proteinExistence type="predicted"/>
<evidence type="ECO:0000256" key="2">
    <source>
        <dbReference type="SAM" id="Phobius"/>
    </source>
</evidence>
<dbReference type="AlphaFoldDB" id="A0A0M9VML2"/>
<comment type="caution">
    <text evidence="3">The sequence shown here is derived from an EMBL/GenBank/DDBJ whole genome shotgun (WGS) entry which is preliminary data.</text>
</comment>
<dbReference type="RefSeq" id="XP_017990025.1">
    <property type="nucleotide sequence ID" value="XM_018135783.1"/>
</dbReference>
<dbReference type="PANTHER" id="PTHR31806:SF7">
    <property type="entry name" value="TRANSPORTER, PUTATIVE (AFU_ORTHOLOGUE AFUA_2G04690)-RELATED"/>
    <property type="match status" value="1"/>
</dbReference>
<feature type="transmembrane region" description="Helical" evidence="2">
    <location>
        <begin position="21"/>
        <end position="41"/>
    </location>
</feature>
<dbReference type="Gene3D" id="1.10.4160.10">
    <property type="entry name" value="Hydantoin permease"/>
    <property type="match status" value="1"/>
</dbReference>
<dbReference type="GO" id="GO:0005886">
    <property type="term" value="C:plasma membrane"/>
    <property type="evidence" value="ECO:0007669"/>
    <property type="project" value="TreeGrafter"/>
</dbReference>
<dbReference type="EMBL" id="LGAV01000026">
    <property type="protein sequence ID" value="KOS12393.1"/>
    <property type="molecule type" value="Genomic_DNA"/>
</dbReference>
<sequence length="64" mass="6429">MSVSRYSFGWYPNKVLALVNAIQQVGWSAVGAITGGLALIAVADGNISVAVGIIIIASAALVIG</sequence>
<name>A0A0M9VML2_9BASI</name>
<dbReference type="GeneID" id="28727658"/>
<evidence type="ECO:0000313" key="4">
    <source>
        <dbReference type="Proteomes" id="UP000037751"/>
    </source>
</evidence>
<protein>
    <submittedName>
        <fullName evidence="3">Nucleoside</fullName>
    </submittedName>
</protein>
<keyword evidence="4" id="KW-1185">Reference proteome</keyword>
<feature type="transmembrane region" description="Helical" evidence="2">
    <location>
        <begin position="47"/>
        <end position="63"/>
    </location>
</feature>
<evidence type="ECO:0000313" key="3">
    <source>
        <dbReference type="EMBL" id="KOS12393.1"/>
    </source>
</evidence>
<reference evidence="3 4" key="1">
    <citation type="submission" date="2015-07" db="EMBL/GenBank/DDBJ databases">
        <title>Draft Genome Sequence of Malassezia furfur CBS1878 and Malassezia pachydermatis CBS1879.</title>
        <authorList>
            <person name="Triana S."/>
            <person name="Ohm R."/>
            <person name="Gonzalez A."/>
            <person name="DeCock H."/>
            <person name="Restrepo S."/>
            <person name="Celis A."/>
        </authorList>
    </citation>
    <scope>NUCLEOTIDE SEQUENCE [LARGE SCALE GENOMIC DNA]</scope>
    <source>
        <strain evidence="3 4">CBS 1879</strain>
    </source>
</reference>
<evidence type="ECO:0000256" key="1">
    <source>
        <dbReference type="ARBA" id="ARBA00022448"/>
    </source>
</evidence>
<organism evidence="3 4">
    <name type="scientific">Malassezia pachydermatis</name>
    <dbReference type="NCBI Taxonomy" id="77020"/>
    <lineage>
        <taxon>Eukaryota</taxon>
        <taxon>Fungi</taxon>
        <taxon>Dikarya</taxon>
        <taxon>Basidiomycota</taxon>
        <taxon>Ustilaginomycotina</taxon>
        <taxon>Malasseziomycetes</taxon>
        <taxon>Malasseziales</taxon>
        <taxon>Malasseziaceae</taxon>
        <taxon>Malassezia</taxon>
    </lineage>
</organism>
<dbReference type="Proteomes" id="UP000037751">
    <property type="component" value="Unassembled WGS sequence"/>
</dbReference>
<gene>
    <name evidence="3" type="ORF">Malapachy_1278</name>
</gene>
<dbReference type="STRING" id="77020.A0A0M9VML2"/>
<dbReference type="InterPro" id="IPR026030">
    <property type="entry name" value="Pur-cyt_permease_Fcy2/21/22"/>
</dbReference>
<dbReference type="VEuPathDB" id="FungiDB:Malapachy_1278"/>
<dbReference type="GO" id="GO:0000329">
    <property type="term" value="C:fungal-type vacuole membrane"/>
    <property type="evidence" value="ECO:0007669"/>
    <property type="project" value="TreeGrafter"/>
</dbReference>
<feature type="non-terminal residue" evidence="3">
    <location>
        <position position="64"/>
    </location>
</feature>
<keyword evidence="2" id="KW-0472">Membrane</keyword>
<dbReference type="OrthoDB" id="2116389at2759"/>